<dbReference type="InterPro" id="IPR026337">
    <property type="entry name" value="AKG_HExxH"/>
</dbReference>
<organism evidence="2 3">
    <name type="scientific">Streptomyces oryzae</name>
    <dbReference type="NCBI Taxonomy" id="1434886"/>
    <lineage>
        <taxon>Bacteria</taxon>
        <taxon>Bacillati</taxon>
        <taxon>Actinomycetota</taxon>
        <taxon>Actinomycetes</taxon>
        <taxon>Kitasatosporales</taxon>
        <taxon>Streptomycetaceae</taxon>
        <taxon>Streptomyces</taxon>
    </lineage>
</organism>
<sequence>MGETRPVPGEAAALDGWLHSRRLVLLKTLLTRAERARLPAAASRAFRDHWALLEDAEHHDSAAARHALGYPAAGNWLAGALAAPPGDGFVAALAGLGTLAAAVATAAGCDFRTVLTTHDERLTLPGLGSLATPASRVRMEARGDTVTFVPEEGRPTSLPREGLRGPQTPPPWHPLNPLNPLGPLPGAPALLDDQDPHLAQETGRAGLAGLLPARVTAPEEAYEWRELWTRALDLLREADPERATEVATLVRAVVPVLWKPDGRASATRLAAPWAVLTTLPQTPEEMAEVLVHEVQHSKLAVLGGVVQLNSESAEAVYRVGWRSDPRPLGAVVQGTYAHLALADLWGRLARRASATPAERAAARRRAADYGAQVDHALFLLLGSGQLTRQGTEFVEGMRHRYQRLRSPAGLAAAGDAAASAGAQHTEAAGAHHTEGAVGRLTNRHFG</sequence>
<dbReference type="Proteomes" id="UP001519064">
    <property type="component" value="Unassembled WGS sequence"/>
</dbReference>
<comment type="caution">
    <text evidence="2">The sequence shown here is derived from an EMBL/GenBank/DDBJ whole genome shotgun (WGS) entry which is preliminary data.</text>
</comment>
<evidence type="ECO:0008006" key="4">
    <source>
        <dbReference type="Google" id="ProtNLM"/>
    </source>
</evidence>
<name>A0ABS3XI39_9ACTN</name>
<protein>
    <recommendedName>
        <fullName evidence="4">HEXXH motif domain-containing protein</fullName>
    </recommendedName>
</protein>
<evidence type="ECO:0000313" key="3">
    <source>
        <dbReference type="Proteomes" id="UP001519064"/>
    </source>
</evidence>
<accession>A0ABS3XI39</accession>
<feature type="region of interest" description="Disordered" evidence="1">
    <location>
        <begin position="149"/>
        <end position="194"/>
    </location>
</feature>
<dbReference type="EMBL" id="JADKMA010000159">
    <property type="protein sequence ID" value="MBO8194993.1"/>
    <property type="molecule type" value="Genomic_DNA"/>
</dbReference>
<keyword evidence="3" id="KW-1185">Reference proteome</keyword>
<evidence type="ECO:0000256" key="1">
    <source>
        <dbReference type="SAM" id="MobiDB-lite"/>
    </source>
</evidence>
<dbReference type="RefSeq" id="WP_209242190.1">
    <property type="nucleotide sequence ID" value="NZ_JADKMA010000159.1"/>
</dbReference>
<evidence type="ECO:0000313" key="2">
    <source>
        <dbReference type="EMBL" id="MBO8194993.1"/>
    </source>
</evidence>
<dbReference type="NCBIfam" id="TIGR04267">
    <property type="entry name" value="mod_HExxH"/>
    <property type="match status" value="1"/>
</dbReference>
<reference evidence="2 3" key="1">
    <citation type="submission" date="2020-11" db="EMBL/GenBank/DDBJ databases">
        <title>Streptomyces spirodelae sp. nov., isolated from duckweed.</title>
        <authorList>
            <person name="Saimee Y."/>
            <person name="Duangmal K."/>
        </authorList>
    </citation>
    <scope>NUCLEOTIDE SEQUENCE [LARGE SCALE GENOMIC DNA]</scope>
    <source>
        <strain evidence="2 3">S16-07</strain>
    </source>
</reference>
<gene>
    <name evidence="2" type="ORF">ITI46_25545</name>
</gene>
<proteinExistence type="predicted"/>